<organism evidence="3 4">
    <name type="scientific">Trinickia terrae</name>
    <dbReference type="NCBI Taxonomy" id="2571161"/>
    <lineage>
        <taxon>Bacteria</taxon>
        <taxon>Pseudomonadati</taxon>
        <taxon>Pseudomonadota</taxon>
        <taxon>Betaproteobacteria</taxon>
        <taxon>Burkholderiales</taxon>
        <taxon>Burkholderiaceae</taxon>
        <taxon>Trinickia</taxon>
    </lineage>
</organism>
<dbReference type="GO" id="GO:0044183">
    <property type="term" value="F:protein folding chaperone"/>
    <property type="evidence" value="ECO:0007669"/>
    <property type="project" value="TreeGrafter"/>
</dbReference>
<dbReference type="SMART" id="SM00271">
    <property type="entry name" value="DnaJ"/>
    <property type="match status" value="1"/>
</dbReference>
<reference evidence="3 4" key="1">
    <citation type="submission" date="2019-04" db="EMBL/GenBank/DDBJ databases">
        <title>Trinickia sp. 7GSK02, isolated from subtropical forest soil.</title>
        <authorList>
            <person name="Gao Z.-H."/>
            <person name="Qiu L.-H."/>
        </authorList>
    </citation>
    <scope>NUCLEOTIDE SEQUENCE [LARGE SCALE GENOMIC DNA]</scope>
    <source>
        <strain evidence="3 4">7GSK02</strain>
    </source>
</reference>
<name>A0A4U1I3F0_9BURK</name>
<dbReference type="Proteomes" id="UP000305539">
    <property type="component" value="Unassembled WGS sequence"/>
</dbReference>
<dbReference type="CDD" id="cd06257">
    <property type="entry name" value="DnaJ"/>
    <property type="match status" value="1"/>
</dbReference>
<feature type="compositionally biased region" description="Low complexity" evidence="1">
    <location>
        <begin position="159"/>
        <end position="178"/>
    </location>
</feature>
<sequence>MATLYDRLGVREDATVDEIKAAYRKAVMKWHPDRNAGREEQARAAFLEIKEAYTILSDPLQRKVYDAVYADEMRRFKDQQEQERRAKAERERKAQAAAEASYAALVKTAMRFADDGHNRDVLFGVLLGRDCDAPLAARIADSVWALHESRKAPPPSPEPAKAAAAQAPEAPKAAAAPNEPQPSKDEAPAAEERSSGVFHSLWHSFFGLRS</sequence>
<dbReference type="PRINTS" id="PR00625">
    <property type="entry name" value="JDOMAIN"/>
</dbReference>
<evidence type="ECO:0000259" key="2">
    <source>
        <dbReference type="PROSITE" id="PS50076"/>
    </source>
</evidence>
<dbReference type="PANTHER" id="PTHR43948:SF10">
    <property type="entry name" value="MRJ, ISOFORM E"/>
    <property type="match status" value="1"/>
</dbReference>
<protein>
    <submittedName>
        <fullName evidence="3">J domain-containing protein</fullName>
    </submittedName>
</protein>
<accession>A0A4U1I3F0</accession>
<proteinExistence type="predicted"/>
<dbReference type="AlphaFoldDB" id="A0A4U1I3F0"/>
<dbReference type="GO" id="GO:0005737">
    <property type="term" value="C:cytoplasm"/>
    <property type="evidence" value="ECO:0007669"/>
    <property type="project" value="TreeGrafter"/>
</dbReference>
<comment type="caution">
    <text evidence="3">The sequence shown here is derived from an EMBL/GenBank/DDBJ whole genome shotgun (WGS) entry which is preliminary data.</text>
</comment>
<dbReference type="Gene3D" id="1.10.287.110">
    <property type="entry name" value="DnaJ domain"/>
    <property type="match status" value="1"/>
</dbReference>
<dbReference type="PANTHER" id="PTHR43948">
    <property type="entry name" value="DNAJ HOMOLOG SUBFAMILY B"/>
    <property type="match status" value="1"/>
</dbReference>
<evidence type="ECO:0000256" key="1">
    <source>
        <dbReference type="SAM" id="MobiDB-lite"/>
    </source>
</evidence>
<dbReference type="OrthoDB" id="9779622at2"/>
<feature type="region of interest" description="Disordered" evidence="1">
    <location>
        <begin position="149"/>
        <end position="195"/>
    </location>
</feature>
<dbReference type="Pfam" id="PF00226">
    <property type="entry name" value="DnaJ"/>
    <property type="match status" value="1"/>
</dbReference>
<dbReference type="EMBL" id="SWJE01000008">
    <property type="protein sequence ID" value="TKC87759.1"/>
    <property type="molecule type" value="Genomic_DNA"/>
</dbReference>
<dbReference type="GO" id="GO:0051082">
    <property type="term" value="F:unfolded protein binding"/>
    <property type="evidence" value="ECO:0007669"/>
    <property type="project" value="TreeGrafter"/>
</dbReference>
<dbReference type="RefSeq" id="WP_136896023.1">
    <property type="nucleotide sequence ID" value="NZ_SWJE01000008.1"/>
</dbReference>
<dbReference type="PROSITE" id="PS50076">
    <property type="entry name" value="DNAJ_2"/>
    <property type="match status" value="1"/>
</dbReference>
<dbReference type="InterPro" id="IPR001623">
    <property type="entry name" value="DnaJ_domain"/>
</dbReference>
<gene>
    <name evidence="3" type="ORF">FAZ69_15870</name>
</gene>
<dbReference type="GO" id="GO:0051087">
    <property type="term" value="F:protein-folding chaperone binding"/>
    <property type="evidence" value="ECO:0007669"/>
    <property type="project" value="TreeGrafter"/>
</dbReference>
<feature type="domain" description="J" evidence="2">
    <location>
        <begin position="3"/>
        <end position="69"/>
    </location>
</feature>
<dbReference type="InterPro" id="IPR036869">
    <property type="entry name" value="J_dom_sf"/>
</dbReference>
<evidence type="ECO:0000313" key="3">
    <source>
        <dbReference type="EMBL" id="TKC87759.1"/>
    </source>
</evidence>
<feature type="compositionally biased region" description="Basic and acidic residues" evidence="1">
    <location>
        <begin position="182"/>
        <end position="194"/>
    </location>
</feature>
<dbReference type="SUPFAM" id="SSF46565">
    <property type="entry name" value="Chaperone J-domain"/>
    <property type="match status" value="1"/>
</dbReference>
<evidence type="ECO:0000313" key="4">
    <source>
        <dbReference type="Proteomes" id="UP000305539"/>
    </source>
</evidence>
<keyword evidence="4" id="KW-1185">Reference proteome</keyword>